<comment type="caution">
    <text evidence="1">The sequence shown here is derived from an EMBL/GenBank/DDBJ whole genome shotgun (WGS) entry which is preliminary data.</text>
</comment>
<gene>
    <name evidence="1" type="ORF">LEP1GSC036_0363</name>
</gene>
<accession>A0A828Z5H2</accession>
<dbReference type="Proteomes" id="UP000001338">
    <property type="component" value="Unassembled WGS sequence"/>
</dbReference>
<proteinExistence type="predicted"/>
<reference evidence="1 2" key="1">
    <citation type="submission" date="2012-10" db="EMBL/GenBank/DDBJ databases">
        <authorList>
            <person name="Harkins D.M."/>
            <person name="Durkin A.S."/>
            <person name="Brinkac L.M."/>
            <person name="Haft D.H."/>
            <person name="Selengut J.D."/>
            <person name="Sanka R."/>
            <person name="DePew J."/>
            <person name="Purushe J."/>
            <person name="Whelen A.C."/>
            <person name="Vinetz J.M."/>
            <person name="Sutton G.G."/>
            <person name="Nierman W.C."/>
            <person name="Fouts D.E."/>
        </authorList>
    </citation>
    <scope>NUCLEOTIDE SEQUENCE [LARGE SCALE GENOMIC DNA]</scope>
    <source>
        <strain evidence="1 2">2006001853</strain>
    </source>
</reference>
<dbReference type="EMBL" id="AFLV02000023">
    <property type="protein sequence ID" value="EKR65229.1"/>
    <property type="molecule type" value="Genomic_DNA"/>
</dbReference>
<evidence type="ECO:0000313" key="2">
    <source>
        <dbReference type="Proteomes" id="UP000001338"/>
    </source>
</evidence>
<sequence length="47" mass="5944">MPANRGRFDFISDVFSLFLVRIWKYFCDRFYNKENRFNKFEYSKSIF</sequence>
<name>A0A828Z5H2_9LEPT</name>
<organism evidence="1 2">
    <name type="scientific">Leptospira weilii str. 2006001853</name>
    <dbReference type="NCBI Taxonomy" id="1001589"/>
    <lineage>
        <taxon>Bacteria</taxon>
        <taxon>Pseudomonadati</taxon>
        <taxon>Spirochaetota</taxon>
        <taxon>Spirochaetia</taxon>
        <taxon>Leptospirales</taxon>
        <taxon>Leptospiraceae</taxon>
        <taxon>Leptospira</taxon>
    </lineage>
</organism>
<evidence type="ECO:0000313" key="1">
    <source>
        <dbReference type="EMBL" id="EKR65229.1"/>
    </source>
</evidence>
<dbReference type="AlphaFoldDB" id="A0A828Z5H2"/>
<protein>
    <submittedName>
        <fullName evidence="1">Uncharacterized protein</fullName>
    </submittedName>
</protein>